<feature type="transmembrane region" description="Helical" evidence="1">
    <location>
        <begin position="493"/>
        <end position="512"/>
    </location>
</feature>
<dbReference type="eggNOG" id="COG5373">
    <property type="taxonomic scope" value="Bacteria"/>
</dbReference>
<evidence type="ECO:0000313" key="2">
    <source>
        <dbReference type="EMBL" id="EFM11667.1"/>
    </source>
</evidence>
<keyword evidence="1" id="KW-0812">Transmembrane</keyword>
<feature type="transmembrane region" description="Helical" evidence="1">
    <location>
        <begin position="403"/>
        <end position="427"/>
    </location>
</feature>
<feature type="transmembrane region" description="Helical" evidence="1">
    <location>
        <begin position="92"/>
        <end position="113"/>
    </location>
</feature>
<accession>E0I6K1</accession>
<reference evidence="2 3" key="1">
    <citation type="submission" date="2010-07" db="EMBL/GenBank/DDBJ databases">
        <title>The draft genome of Paenibacillus curdlanolyticus YK9.</title>
        <authorList>
            <consortium name="US DOE Joint Genome Institute (JGI-PGF)"/>
            <person name="Lucas S."/>
            <person name="Copeland A."/>
            <person name="Lapidus A."/>
            <person name="Cheng J.-F."/>
            <person name="Bruce D."/>
            <person name="Goodwin L."/>
            <person name="Pitluck S."/>
            <person name="Land M.L."/>
            <person name="Hauser L."/>
            <person name="Chang Y.-J."/>
            <person name="Jeffries C."/>
            <person name="Anderson I.J."/>
            <person name="Johnson E."/>
            <person name="Loganathan U."/>
            <person name="Mulhopadhyay B."/>
            <person name="Kyrpides N."/>
            <person name="Woyke T.J."/>
        </authorList>
    </citation>
    <scope>NUCLEOTIDE SEQUENCE [LARGE SCALE GENOMIC DNA]</scope>
    <source>
        <strain evidence="2 3">YK9</strain>
    </source>
</reference>
<feature type="transmembrane region" description="Helical" evidence="1">
    <location>
        <begin position="280"/>
        <end position="303"/>
    </location>
</feature>
<organism evidence="2 3">
    <name type="scientific">Paenibacillus curdlanolyticus YK9</name>
    <dbReference type="NCBI Taxonomy" id="717606"/>
    <lineage>
        <taxon>Bacteria</taxon>
        <taxon>Bacillati</taxon>
        <taxon>Bacillota</taxon>
        <taxon>Bacilli</taxon>
        <taxon>Bacillales</taxon>
        <taxon>Paenibacillaceae</taxon>
        <taxon>Paenibacillus</taxon>
    </lineage>
</organism>
<keyword evidence="1" id="KW-0472">Membrane</keyword>
<feature type="transmembrane region" description="Helical" evidence="1">
    <location>
        <begin position="64"/>
        <end position="86"/>
    </location>
</feature>
<name>E0I6K1_9BACL</name>
<proteinExistence type="predicted"/>
<feature type="transmembrane region" description="Helical" evidence="1">
    <location>
        <begin position="467"/>
        <end position="487"/>
    </location>
</feature>
<sequence>MELWKKHWTTALGALFVLAAFLSLFKYSADQGWLTDPIKIAIGLIAGAAAASIGVKLHRKGKGFVLAGELGTGLGAAIGYSTAAYAGIYTTLWESMTVLVAMTAITAAVAAYAYRFNSRILMMVSLLGSMLAPLVMQPETDQVLQLFLYLLVMNTAVFAISVMKSWLELRLTAFLFTWLLYAVYYVHFLPESNGWWSMPMRYAVAAFVFYLVAFYAATWRDRSQSAGINVYFSFANTVLFGAWAAALLPGQGAMTVLMLLIGVLYGMLALAIYRFKMVSVSAAAGHIHAALAVIALLLGMSGLGSGSDYRPLVGAFVWTAIALAMVLVGRKLRTDWLIVAGSFVWLVTGVYWFANAWDVPRINPLGDLYIPFLNGGAIAWVALAAFGFYVSRQVNYKSLDKESASIVAVLYAVLSHIIVGGLLTVQITNVYDEYDVAGSVQLALSVAWGVYALLLFLWGAYSRQRPFRWFGSIVIVLVALKTILLDLSGESSLYKIIVFLLLGAISFGISWVNTKWQAKSGKQ</sequence>
<dbReference type="PANTHER" id="PTHR38434">
    <property type="entry name" value="BLL2549 PROTEIN"/>
    <property type="match status" value="1"/>
</dbReference>
<feature type="transmembrane region" description="Helical" evidence="1">
    <location>
        <begin position="336"/>
        <end position="354"/>
    </location>
</feature>
<feature type="transmembrane region" description="Helical" evidence="1">
    <location>
        <begin position="169"/>
        <end position="188"/>
    </location>
</feature>
<feature type="transmembrane region" description="Helical" evidence="1">
    <location>
        <begin position="369"/>
        <end position="391"/>
    </location>
</feature>
<feature type="transmembrane region" description="Helical" evidence="1">
    <location>
        <begin position="254"/>
        <end position="273"/>
    </location>
</feature>
<feature type="transmembrane region" description="Helical" evidence="1">
    <location>
        <begin position="143"/>
        <end position="162"/>
    </location>
</feature>
<evidence type="ECO:0008006" key="4">
    <source>
        <dbReference type="Google" id="ProtNLM"/>
    </source>
</evidence>
<feature type="transmembrane region" description="Helical" evidence="1">
    <location>
        <begin position="230"/>
        <end position="248"/>
    </location>
</feature>
<feature type="transmembrane region" description="Helical" evidence="1">
    <location>
        <begin position="200"/>
        <end position="218"/>
    </location>
</feature>
<evidence type="ECO:0000256" key="1">
    <source>
        <dbReference type="SAM" id="Phobius"/>
    </source>
</evidence>
<protein>
    <recommendedName>
        <fullName evidence="4">DUF2339 domain-containing protein</fullName>
    </recommendedName>
</protein>
<dbReference type="OrthoDB" id="2508881at2"/>
<evidence type="ECO:0000313" key="3">
    <source>
        <dbReference type="Proteomes" id="UP000005387"/>
    </source>
</evidence>
<dbReference type="Pfam" id="PF10101">
    <property type="entry name" value="DUF2339"/>
    <property type="match status" value="1"/>
</dbReference>
<feature type="transmembrane region" description="Helical" evidence="1">
    <location>
        <begin position="439"/>
        <end position="460"/>
    </location>
</feature>
<dbReference type="InterPro" id="IPR019286">
    <property type="entry name" value="DUF2339_TM"/>
</dbReference>
<dbReference type="STRING" id="717606.PaecuDRAFT_1273"/>
<feature type="transmembrane region" description="Helical" evidence="1">
    <location>
        <begin position="38"/>
        <end position="57"/>
    </location>
</feature>
<keyword evidence="3" id="KW-1185">Reference proteome</keyword>
<feature type="transmembrane region" description="Helical" evidence="1">
    <location>
        <begin position="120"/>
        <end position="137"/>
    </location>
</feature>
<dbReference type="PANTHER" id="PTHR38434:SF1">
    <property type="entry name" value="BLL2549 PROTEIN"/>
    <property type="match status" value="1"/>
</dbReference>
<dbReference type="Proteomes" id="UP000005387">
    <property type="component" value="Unassembled WGS sequence"/>
</dbReference>
<gene>
    <name evidence="2" type="ORF">PaecuDRAFT_1273</name>
</gene>
<dbReference type="AlphaFoldDB" id="E0I6K1"/>
<feature type="transmembrane region" description="Helical" evidence="1">
    <location>
        <begin position="309"/>
        <end position="329"/>
    </location>
</feature>
<keyword evidence="1" id="KW-1133">Transmembrane helix</keyword>
<dbReference type="EMBL" id="AEDD01000003">
    <property type="protein sequence ID" value="EFM11667.1"/>
    <property type="molecule type" value="Genomic_DNA"/>
</dbReference>
<dbReference type="RefSeq" id="WP_006037288.1">
    <property type="nucleotide sequence ID" value="NZ_AEDD01000003.1"/>
</dbReference>